<gene>
    <name evidence="1" type="ORF">E2C01_056534</name>
</gene>
<dbReference type="Proteomes" id="UP000324222">
    <property type="component" value="Unassembled WGS sequence"/>
</dbReference>
<evidence type="ECO:0000313" key="2">
    <source>
        <dbReference type="Proteomes" id="UP000324222"/>
    </source>
</evidence>
<dbReference type="AlphaFoldDB" id="A0A5B7GXY1"/>
<dbReference type="EMBL" id="VSRR010019690">
    <property type="protein sequence ID" value="MPC62449.1"/>
    <property type="molecule type" value="Genomic_DNA"/>
</dbReference>
<proteinExistence type="predicted"/>
<comment type="caution">
    <text evidence="1">The sequence shown here is derived from an EMBL/GenBank/DDBJ whole genome shotgun (WGS) entry which is preliminary data.</text>
</comment>
<reference evidence="1 2" key="1">
    <citation type="submission" date="2019-05" db="EMBL/GenBank/DDBJ databases">
        <title>Another draft genome of Portunus trituberculatus and its Hox gene families provides insights of decapod evolution.</title>
        <authorList>
            <person name="Jeong J.-H."/>
            <person name="Song I."/>
            <person name="Kim S."/>
            <person name="Choi T."/>
            <person name="Kim D."/>
            <person name="Ryu S."/>
            <person name="Kim W."/>
        </authorList>
    </citation>
    <scope>NUCLEOTIDE SEQUENCE [LARGE SCALE GENOMIC DNA]</scope>
    <source>
        <tissue evidence="1">Muscle</tissue>
    </source>
</reference>
<organism evidence="1 2">
    <name type="scientific">Portunus trituberculatus</name>
    <name type="common">Swimming crab</name>
    <name type="synonym">Neptunus trituberculatus</name>
    <dbReference type="NCBI Taxonomy" id="210409"/>
    <lineage>
        <taxon>Eukaryota</taxon>
        <taxon>Metazoa</taxon>
        <taxon>Ecdysozoa</taxon>
        <taxon>Arthropoda</taxon>
        <taxon>Crustacea</taxon>
        <taxon>Multicrustacea</taxon>
        <taxon>Malacostraca</taxon>
        <taxon>Eumalacostraca</taxon>
        <taxon>Eucarida</taxon>
        <taxon>Decapoda</taxon>
        <taxon>Pleocyemata</taxon>
        <taxon>Brachyura</taxon>
        <taxon>Eubrachyura</taxon>
        <taxon>Portunoidea</taxon>
        <taxon>Portunidae</taxon>
        <taxon>Portuninae</taxon>
        <taxon>Portunus</taxon>
    </lineage>
</organism>
<sequence>MYLQALVHGARLPLVPHHPRLVSSAGWSKQHIKEASLGTHRGFISHNHPLLPFTFSSSPPPSPPFIFPHPDRHAEFNVW</sequence>
<evidence type="ECO:0000313" key="1">
    <source>
        <dbReference type="EMBL" id="MPC62449.1"/>
    </source>
</evidence>
<keyword evidence="2" id="KW-1185">Reference proteome</keyword>
<accession>A0A5B7GXY1</accession>
<protein>
    <submittedName>
        <fullName evidence="1">Uncharacterized protein</fullName>
    </submittedName>
</protein>
<name>A0A5B7GXY1_PORTR</name>